<dbReference type="InterPro" id="IPR001789">
    <property type="entry name" value="Sig_transdc_resp-reg_receiver"/>
</dbReference>
<dbReference type="InterPro" id="IPR011006">
    <property type="entry name" value="CheY-like_superfamily"/>
</dbReference>
<feature type="domain" description="Response regulatory" evidence="8">
    <location>
        <begin position="2"/>
        <end position="115"/>
    </location>
</feature>
<evidence type="ECO:0000256" key="5">
    <source>
        <dbReference type="ARBA" id="ARBA00023163"/>
    </source>
</evidence>
<evidence type="ECO:0000256" key="4">
    <source>
        <dbReference type="ARBA" id="ARBA00023125"/>
    </source>
</evidence>
<dbReference type="InterPro" id="IPR001867">
    <property type="entry name" value="OmpR/PhoB-type_DNA-bd"/>
</dbReference>
<dbReference type="InterPro" id="IPR016032">
    <property type="entry name" value="Sig_transdc_resp-reg_C-effctor"/>
</dbReference>
<organism evidence="10 11">
    <name type="scientific">Vagococcus hydrophili</name>
    <dbReference type="NCBI Taxonomy" id="2714947"/>
    <lineage>
        <taxon>Bacteria</taxon>
        <taxon>Bacillati</taxon>
        <taxon>Bacillota</taxon>
        <taxon>Bacilli</taxon>
        <taxon>Lactobacillales</taxon>
        <taxon>Enterococcaceae</taxon>
        <taxon>Vagococcus</taxon>
    </lineage>
</organism>
<dbReference type="SMART" id="SM00448">
    <property type="entry name" value="REC"/>
    <property type="match status" value="1"/>
</dbReference>
<dbReference type="PANTHER" id="PTHR48111:SF31">
    <property type="entry name" value="TRANSCRIPTIONAL REGULATORY PROTEIN YXDJ"/>
    <property type="match status" value="1"/>
</dbReference>
<dbReference type="AlphaFoldDB" id="A0A6G8AWS2"/>
<evidence type="ECO:0000256" key="1">
    <source>
        <dbReference type="ARBA" id="ARBA00022553"/>
    </source>
</evidence>
<evidence type="ECO:0000256" key="6">
    <source>
        <dbReference type="PROSITE-ProRule" id="PRU00169"/>
    </source>
</evidence>
<dbReference type="GO" id="GO:0000976">
    <property type="term" value="F:transcription cis-regulatory region binding"/>
    <property type="evidence" value="ECO:0007669"/>
    <property type="project" value="TreeGrafter"/>
</dbReference>
<keyword evidence="11" id="KW-1185">Reference proteome</keyword>
<feature type="DNA-binding region" description="OmpR/PhoB-type" evidence="7">
    <location>
        <begin position="128"/>
        <end position="226"/>
    </location>
</feature>
<dbReference type="PANTHER" id="PTHR48111">
    <property type="entry name" value="REGULATOR OF RPOS"/>
    <property type="match status" value="1"/>
</dbReference>
<dbReference type="Gene3D" id="3.40.50.2300">
    <property type="match status" value="1"/>
</dbReference>
<dbReference type="Proteomes" id="UP000501747">
    <property type="component" value="Chromosome"/>
</dbReference>
<dbReference type="InterPro" id="IPR039420">
    <property type="entry name" value="WalR-like"/>
</dbReference>
<accession>A0A6G8AWS2</accession>
<dbReference type="CDD" id="cd00383">
    <property type="entry name" value="trans_reg_C"/>
    <property type="match status" value="1"/>
</dbReference>
<dbReference type="EMBL" id="CP049887">
    <property type="protein sequence ID" value="QIL49430.1"/>
    <property type="molecule type" value="Genomic_DNA"/>
</dbReference>
<evidence type="ECO:0000256" key="7">
    <source>
        <dbReference type="PROSITE-ProRule" id="PRU01091"/>
    </source>
</evidence>
<keyword evidence="3" id="KW-0805">Transcription regulation</keyword>
<dbReference type="Pfam" id="PF00486">
    <property type="entry name" value="Trans_reg_C"/>
    <property type="match status" value="1"/>
</dbReference>
<evidence type="ECO:0000259" key="9">
    <source>
        <dbReference type="PROSITE" id="PS51755"/>
    </source>
</evidence>
<dbReference type="GO" id="GO:0006355">
    <property type="term" value="P:regulation of DNA-templated transcription"/>
    <property type="evidence" value="ECO:0007669"/>
    <property type="project" value="InterPro"/>
</dbReference>
<dbReference type="KEGG" id="vhy:G7082_13445"/>
<dbReference type="InterPro" id="IPR036388">
    <property type="entry name" value="WH-like_DNA-bd_sf"/>
</dbReference>
<evidence type="ECO:0000256" key="2">
    <source>
        <dbReference type="ARBA" id="ARBA00023012"/>
    </source>
</evidence>
<gene>
    <name evidence="10" type="ORF">G7082_13445</name>
</gene>
<keyword evidence="2" id="KW-0902">Two-component regulatory system</keyword>
<proteinExistence type="predicted"/>
<keyword evidence="1 6" id="KW-0597">Phosphoprotein</keyword>
<dbReference type="SUPFAM" id="SSF52172">
    <property type="entry name" value="CheY-like"/>
    <property type="match status" value="1"/>
</dbReference>
<dbReference type="SUPFAM" id="SSF46894">
    <property type="entry name" value="C-terminal effector domain of the bipartite response regulators"/>
    <property type="match status" value="1"/>
</dbReference>
<dbReference type="PROSITE" id="PS51755">
    <property type="entry name" value="OMPR_PHOB"/>
    <property type="match status" value="1"/>
</dbReference>
<dbReference type="SMART" id="SM00862">
    <property type="entry name" value="Trans_reg_C"/>
    <property type="match status" value="1"/>
</dbReference>
<evidence type="ECO:0000259" key="8">
    <source>
        <dbReference type="PROSITE" id="PS50110"/>
    </source>
</evidence>
<feature type="modified residue" description="4-aspartylphosphate" evidence="6">
    <location>
        <position position="51"/>
    </location>
</feature>
<name>A0A6G8AWS2_9ENTE</name>
<keyword evidence="4 7" id="KW-0238">DNA-binding</keyword>
<dbReference type="Gene3D" id="6.10.250.690">
    <property type="match status" value="1"/>
</dbReference>
<feature type="domain" description="OmpR/PhoB-type" evidence="9">
    <location>
        <begin position="128"/>
        <end position="226"/>
    </location>
</feature>
<reference evidence="10 11" key="1">
    <citation type="submission" date="2020-03" db="EMBL/GenBank/DDBJ databases">
        <title>Vagococcus sp. nov., isolated from beetles.</title>
        <authorList>
            <person name="Hyun D.-W."/>
            <person name="Bae J.-W."/>
        </authorList>
    </citation>
    <scope>NUCLEOTIDE SEQUENCE [LARGE SCALE GENOMIC DNA]</scope>
    <source>
        <strain evidence="10 11">HDW17B</strain>
    </source>
</reference>
<evidence type="ECO:0000313" key="10">
    <source>
        <dbReference type="EMBL" id="QIL49430.1"/>
    </source>
</evidence>
<evidence type="ECO:0000256" key="3">
    <source>
        <dbReference type="ARBA" id="ARBA00023015"/>
    </source>
</evidence>
<dbReference type="PROSITE" id="PS50110">
    <property type="entry name" value="RESPONSE_REGULATORY"/>
    <property type="match status" value="1"/>
</dbReference>
<dbReference type="RefSeq" id="WP_166035717.1">
    <property type="nucleotide sequence ID" value="NZ_CP049887.1"/>
</dbReference>
<dbReference type="GO" id="GO:0005829">
    <property type="term" value="C:cytosol"/>
    <property type="evidence" value="ECO:0007669"/>
    <property type="project" value="TreeGrafter"/>
</dbReference>
<sequence length="230" mass="26877">MKIFLVEDDTKLRGLIKTHLEKYQYDVCAIDDFEKVGELFEKSEAHLILMDINIPYFDGFYWTTQIRKKSKSPIIFISARDGQMDQVMALEYGGDDYLVKPFSYELLIAKVKSHLRRAYGEYSDLKEERIIKQKGITFYPERLEVKCNNQTELLSQKEGQLLETLLSKYPEVISRQELLAKIWDVESFVDDNTLSVNMTRLRKKMDCLGLEDSILTVRGKGYRLVLSMSE</sequence>
<dbReference type="GO" id="GO:0032993">
    <property type="term" value="C:protein-DNA complex"/>
    <property type="evidence" value="ECO:0007669"/>
    <property type="project" value="TreeGrafter"/>
</dbReference>
<dbReference type="Pfam" id="PF00072">
    <property type="entry name" value="Response_reg"/>
    <property type="match status" value="1"/>
</dbReference>
<evidence type="ECO:0000313" key="11">
    <source>
        <dbReference type="Proteomes" id="UP000501747"/>
    </source>
</evidence>
<protein>
    <submittedName>
        <fullName evidence="10">Response regulator transcription factor</fullName>
    </submittedName>
</protein>
<keyword evidence="5" id="KW-0804">Transcription</keyword>
<dbReference type="GO" id="GO:0000156">
    <property type="term" value="F:phosphorelay response regulator activity"/>
    <property type="evidence" value="ECO:0007669"/>
    <property type="project" value="TreeGrafter"/>
</dbReference>
<dbReference type="Gene3D" id="1.10.10.10">
    <property type="entry name" value="Winged helix-like DNA-binding domain superfamily/Winged helix DNA-binding domain"/>
    <property type="match status" value="1"/>
</dbReference>